<dbReference type="AlphaFoldDB" id="A0A0S2JXF3"/>
<dbReference type="STRING" id="161398.PP2015_118"/>
<evidence type="ECO:0000256" key="2">
    <source>
        <dbReference type="SAM" id="SignalP"/>
    </source>
</evidence>
<dbReference type="EMBL" id="CP013187">
    <property type="protein sequence ID" value="ALO40646.1"/>
    <property type="molecule type" value="Genomic_DNA"/>
</dbReference>
<gene>
    <name evidence="3" type="ORF">PP2015_118</name>
</gene>
<accession>A0A0S2JXF3</accession>
<dbReference type="PROSITE" id="PS51257">
    <property type="entry name" value="PROKAR_LIPOPROTEIN"/>
    <property type="match status" value="1"/>
</dbReference>
<sequence>MKRLVWFICPWLLTGCVLSSDPSPVEPAVPVVQLPSYAPVSVLMSWYLAACEKQSLQHNDSYLHESYLHDFFNRYCRAKGSTSRLAALKQVQKQAPWPESYQHFFALLKKENQHTQRLAGALRVQQKAVKRLTTELNEVTTQLDTLKAQLAQLQRKRLEQSLQPLNDEE</sequence>
<organism evidence="3 4">
    <name type="scientific">Pseudoalteromonas phenolica</name>
    <dbReference type="NCBI Taxonomy" id="161398"/>
    <lineage>
        <taxon>Bacteria</taxon>
        <taxon>Pseudomonadati</taxon>
        <taxon>Pseudomonadota</taxon>
        <taxon>Gammaproteobacteria</taxon>
        <taxon>Alteromonadales</taxon>
        <taxon>Pseudoalteromonadaceae</taxon>
        <taxon>Pseudoalteromonas</taxon>
    </lineage>
</organism>
<feature type="coiled-coil region" evidence="1">
    <location>
        <begin position="122"/>
        <end position="168"/>
    </location>
</feature>
<evidence type="ECO:0000256" key="1">
    <source>
        <dbReference type="SAM" id="Coils"/>
    </source>
</evidence>
<proteinExistence type="predicted"/>
<protein>
    <recommendedName>
        <fullName evidence="5">Lipoprotein</fullName>
    </recommendedName>
</protein>
<keyword evidence="4" id="KW-1185">Reference proteome</keyword>
<dbReference type="KEGG" id="pphe:PP2015_118"/>
<feature type="signal peptide" evidence="2">
    <location>
        <begin position="1"/>
        <end position="19"/>
    </location>
</feature>
<evidence type="ECO:0000313" key="3">
    <source>
        <dbReference type="EMBL" id="ALO40646.1"/>
    </source>
</evidence>
<evidence type="ECO:0008006" key="5">
    <source>
        <dbReference type="Google" id="ProtNLM"/>
    </source>
</evidence>
<feature type="chain" id="PRO_5006600770" description="Lipoprotein" evidence="2">
    <location>
        <begin position="20"/>
        <end position="169"/>
    </location>
</feature>
<keyword evidence="2" id="KW-0732">Signal</keyword>
<evidence type="ECO:0000313" key="4">
    <source>
        <dbReference type="Proteomes" id="UP000061457"/>
    </source>
</evidence>
<dbReference type="RefSeq" id="WP_058028440.1">
    <property type="nucleotide sequence ID" value="NZ_CP013187.1"/>
</dbReference>
<keyword evidence="1" id="KW-0175">Coiled coil</keyword>
<dbReference type="PATRIC" id="fig|161398.10.peg.122"/>
<dbReference type="Proteomes" id="UP000061457">
    <property type="component" value="Chromosome I"/>
</dbReference>
<name>A0A0S2JXF3_9GAMM</name>
<dbReference type="OrthoDB" id="9806665at2"/>
<reference evidence="3 4" key="1">
    <citation type="submission" date="2015-11" db="EMBL/GenBank/DDBJ databases">
        <authorList>
            <person name="Zhang Y."/>
            <person name="Guo Z."/>
        </authorList>
    </citation>
    <scope>NUCLEOTIDE SEQUENCE [LARGE SCALE GENOMIC DNA]</scope>
    <source>
        <strain evidence="3 4">KCTC 12086</strain>
    </source>
</reference>